<dbReference type="InterPro" id="IPR051477">
    <property type="entry name" value="Expansin_CellWall"/>
</dbReference>
<accession>A0AAD5SEW6</accession>
<dbReference type="GO" id="GO:0050832">
    <property type="term" value="P:defense response to fungus"/>
    <property type="evidence" value="ECO:0007669"/>
    <property type="project" value="InterPro"/>
</dbReference>
<dbReference type="PANTHER" id="PTHR31836:SF28">
    <property type="entry name" value="SRCR DOMAIN-CONTAINING PROTEIN-RELATED"/>
    <property type="match status" value="1"/>
</dbReference>
<keyword evidence="6" id="KW-1185">Reference proteome</keyword>
<feature type="domain" description="Barwin" evidence="4">
    <location>
        <begin position="85"/>
        <end position="151"/>
    </location>
</feature>
<dbReference type="Pfam" id="PF00967">
    <property type="entry name" value="Barwin"/>
    <property type="match status" value="1"/>
</dbReference>
<protein>
    <recommendedName>
        <fullName evidence="4">Barwin domain-containing protein</fullName>
    </recommendedName>
</protein>
<dbReference type="Proteomes" id="UP001212841">
    <property type="component" value="Unassembled WGS sequence"/>
</dbReference>
<dbReference type="InterPro" id="IPR036908">
    <property type="entry name" value="RlpA-like_sf"/>
</dbReference>
<evidence type="ECO:0000256" key="3">
    <source>
        <dbReference type="SAM" id="SignalP"/>
    </source>
</evidence>
<feature type="compositionally biased region" description="Low complexity" evidence="2">
    <location>
        <begin position="180"/>
        <end position="194"/>
    </location>
</feature>
<reference evidence="5" key="1">
    <citation type="submission" date="2020-05" db="EMBL/GenBank/DDBJ databases">
        <title>Phylogenomic resolution of chytrid fungi.</title>
        <authorList>
            <person name="Stajich J.E."/>
            <person name="Amses K."/>
            <person name="Simmons R."/>
            <person name="Seto K."/>
            <person name="Myers J."/>
            <person name="Bonds A."/>
            <person name="Quandt C.A."/>
            <person name="Barry K."/>
            <person name="Liu P."/>
            <person name="Grigoriev I."/>
            <person name="Longcore J.E."/>
            <person name="James T.Y."/>
        </authorList>
    </citation>
    <scope>NUCLEOTIDE SEQUENCE</scope>
    <source>
        <strain evidence="5">JEL0318</strain>
    </source>
</reference>
<evidence type="ECO:0000313" key="6">
    <source>
        <dbReference type="Proteomes" id="UP001212841"/>
    </source>
</evidence>
<evidence type="ECO:0000256" key="2">
    <source>
        <dbReference type="SAM" id="MobiDB-lite"/>
    </source>
</evidence>
<name>A0AAD5SEW6_9FUNG</name>
<proteinExistence type="predicted"/>
<dbReference type="InterPro" id="IPR001153">
    <property type="entry name" value="Barwin_dom"/>
</dbReference>
<evidence type="ECO:0000313" key="5">
    <source>
        <dbReference type="EMBL" id="KAJ3051766.1"/>
    </source>
</evidence>
<dbReference type="SUPFAM" id="SSF50685">
    <property type="entry name" value="Barwin-like endoglucanases"/>
    <property type="match status" value="1"/>
</dbReference>
<evidence type="ECO:0000259" key="4">
    <source>
        <dbReference type="Pfam" id="PF00967"/>
    </source>
</evidence>
<feature type="compositionally biased region" description="Polar residues" evidence="2">
    <location>
        <begin position="166"/>
        <end position="177"/>
    </location>
</feature>
<feature type="region of interest" description="Disordered" evidence="2">
    <location>
        <begin position="166"/>
        <end position="194"/>
    </location>
</feature>
<evidence type="ECO:0000256" key="1">
    <source>
        <dbReference type="ARBA" id="ARBA00022729"/>
    </source>
</evidence>
<dbReference type="AlphaFoldDB" id="A0AAD5SEW6"/>
<sequence length="245" mass="25899">MQFLNSALTAITLALCVVDSLAAPSKIPTTHSGSMTLRRDLGLQKRGGSGRMTYYGTSNDGPDKYYGACGYEPHTVSANYVALNPTDFRGKSTCGQCIRLRSGNHCTVARVVDLCPSCAPGAVDVGMDIFKNLCDGGEGEAVQVGVKNVDWDGPFPCNSPEVQCGSGQSYQTTNPGSTVAAASAPADSSSSAQSTEEKCDDYYPYTDGYTCQEQASWGKCTMYWLNGYCNRSCGRCGTGSRLPAA</sequence>
<organism evidence="5 6">
    <name type="scientific">Rhizophlyctis rosea</name>
    <dbReference type="NCBI Taxonomy" id="64517"/>
    <lineage>
        <taxon>Eukaryota</taxon>
        <taxon>Fungi</taxon>
        <taxon>Fungi incertae sedis</taxon>
        <taxon>Chytridiomycota</taxon>
        <taxon>Chytridiomycota incertae sedis</taxon>
        <taxon>Chytridiomycetes</taxon>
        <taxon>Rhizophlyctidales</taxon>
        <taxon>Rhizophlyctidaceae</taxon>
        <taxon>Rhizophlyctis</taxon>
    </lineage>
</organism>
<dbReference type="EMBL" id="JADGJD010000361">
    <property type="protein sequence ID" value="KAJ3051766.1"/>
    <property type="molecule type" value="Genomic_DNA"/>
</dbReference>
<feature type="signal peptide" evidence="3">
    <location>
        <begin position="1"/>
        <end position="22"/>
    </location>
</feature>
<dbReference type="Gene3D" id="2.40.40.10">
    <property type="entry name" value="RlpA-like domain"/>
    <property type="match status" value="1"/>
</dbReference>
<gene>
    <name evidence="5" type="ORF">HK097_007229</name>
</gene>
<keyword evidence="1 3" id="KW-0732">Signal</keyword>
<comment type="caution">
    <text evidence="5">The sequence shown here is derived from an EMBL/GenBank/DDBJ whole genome shotgun (WGS) entry which is preliminary data.</text>
</comment>
<feature type="chain" id="PRO_5042005172" description="Barwin domain-containing protein" evidence="3">
    <location>
        <begin position="23"/>
        <end position="245"/>
    </location>
</feature>
<dbReference type="CDD" id="cd22191">
    <property type="entry name" value="DPBB_RlpA_EXP_N-like"/>
    <property type="match status" value="1"/>
</dbReference>
<dbReference type="GO" id="GO:0042742">
    <property type="term" value="P:defense response to bacterium"/>
    <property type="evidence" value="ECO:0007669"/>
    <property type="project" value="InterPro"/>
</dbReference>
<dbReference type="PANTHER" id="PTHR31836">
    <property type="match status" value="1"/>
</dbReference>